<dbReference type="PANTHER" id="PTHR47723">
    <property type="entry name" value="OS05G0353850 PROTEIN"/>
    <property type="match status" value="1"/>
</dbReference>
<reference evidence="2 3" key="1">
    <citation type="journal article" date="2013" name="Genome Biol.">
        <title>The genome sequence of the most widely cultivated cacao type and its use to identify candidate genes regulating pod color.</title>
        <authorList>
            <person name="Motamayor J.C."/>
            <person name="Mockaitis K."/>
            <person name="Schmutz J."/>
            <person name="Haiminen N."/>
            <person name="Iii D.L."/>
            <person name="Cornejo O."/>
            <person name="Findley S.D."/>
            <person name="Zheng P."/>
            <person name="Utro F."/>
            <person name="Royaert S."/>
            <person name="Saski C."/>
            <person name="Jenkins J."/>
            <person name="Podicheti R."/>
            <person name="Zhao M."/>
            <person name="Scheffler B.E."/>
            <person name="Stack J.C."/>
            <person name="Feltus F.A."/>
            <person name="Mustiga G.M."/>
            <person name="Amores F."/>
            <person name="Phillips W."/>
            <person name="Marelli J.P."/>
            <person name="May G.D."/>
            <person name="Shapiro H."/>
            <person name="Ma J."/>
            <person name="Bustamante C.D."/>
            <person name="Schnell R.J."/>
            <person name="Main D."/>
            <person name="Gilbert D."/>
            <person name="Parida L."/>
            <person name="Kuhn D.N."/>
        </authorList>
    </citation>
    <scope>NUCLEOTIDE SEQUENCE [LARGE SCALE GENOMIC DNA]</scope>
    <source>
        <strain evidence="3">cv. Matina 1-6</strain>
    </source>
</reference>
<dbReference type="Gene3D" id="3.30.420.10">
    <property type="entry name" value="Ribonuclease H-like superfamily/Ribonuclease H"/>
    <property type="match status" value="1"/>
</dbReference>
<evidence type="ECO:0000259" key="1">
    <source>
        <dbReference type="Pfam" id="PF13456"/>
    </source>
</evidence>
<accession>A0A061GL40</accession>
<dbReference type="InterPro" id="IPR002156">
    <property type="entry name" value="RNaseH_domain"/>
</dbReference>
<keyword evidence="3" id="KW-1185">Reference proteome</keyword>
<name>A0A061GL40_THECC</name>
<dbReference type="SUPFAM" id="SSF53098">
    <property type="entry name" value="Ribonuclease H-like"/>
    <property type="match status" value="1"/>
</dbReference>
<organism evidence="2 3">
    <name type="scientific">Theobroma cacao</name>
    <name type="common">Cacao</name>
    <name type="synonym">Cocoa</name>
    <dbReference type="NCBI Taxonomy" id="3641"/>
    <lineage>
        <taxon>Eukaryota</taxon>
        <taxon>Viridiplantae</taxon>
        <taxon>Streptophyta</taxon>
        <taxon>Embryophyta</taxon>
        <taxon>Tracheophyta</taxon>
        <taxon>Spermatophyta</taxon>
        <taxon>Magnoliopsida</taxon>
        <taxon>eudicotyledons</taxon>
        <taxon>Gunneridae</taxon>
        <taxon>Pentapetalae</taxon>
        <taxon>rosids</taxon>
        <taxon>malvids</taxon>
        <taxon>Malvales</taxon>
        <taxon>Malvaceae</taxon>
        <taxon>Byttnerioideae</taxon>
        <taxon>Theobroma</taxon>
    </lineage>
</organism>
<dbReference type="HOGENOM" id="CLU_1974569_0_0_1"/>
<dbReference type="InParanoid" id="A0A061GL40"/>
<dbReference type="InterPro" id="IPR012337">
    <property type="entry name" value="RNaseH-like_sf"/>
</dbReference>
<dbReference type="Pfam" id="PF13456">
    <property type="entry name" value="RVT_3"/>
    <property type="match status" value="1"/>
</dbReference>
<sequence length="127" mass="14329">MIILNVRQQVWTKSKEGWDNLRRNQEIKSKELLIAWKPLSPGYVKLNADGSARGQPGLTASGGLIRDEAGHWILGFNYKLGISFALNSELWGLYRGLKICWNKSYRKVQVESDSLLAIQKNVNPSSV</sequence>
<dbReference type="InterPro" id="IPR044730">
    <property type="entry name" value="RNase_H-like_dom_plant"/>
</dbReference>
<protein>
    <recommendedName>
        <fullName evidence="1">RNase H type-1 domain-containing protein</fullName>
    </recommendedName>
</protein>
<dbReference type="Gramene" id="EOY30590">
    <property type="protein sequence ID" value="EOY30590"/>
    <property type="gene ID" value="TCM_037746"/>
</dbReference>
<dbReference type="AlphaFoldDB" id="A0A061GL40"/>
<proteinExistence type="predicted"/>
<gene>
    <name evidence="2" type="ORF">TCM_037746</name>
</gene>
<feature type="domain" description="RNase H type-1" evidence="1">
    <location>
        <begin position="47"/>
        <end position="119"/>
    </location>
</feature>
<dbReference type="GO" id="GO:0003676">
    <property type="term" value="F:nucleic acid binding"/>
    <property type="evidence" value="ECO:0007669"/>
    <property type="project" value="InterPro"/>
</dbReference>
<dbReference type="PANTHER" id="PTHR47723:SF19">
    <property type="entry name" value="POLYNUCLEOTIDYL TRANSFERASE, RIBONUCLEASE H-LIKE SUPERFAMILY PROTEIN"/>
    <property type="match status" value="1"/>
</dbReference>
<dbReference type="InterPro" id="IPR036397">
    <property type="entry name" value="RNaseH_sf"/>
</dbReference>
<dbReference type="OMA" id="NSELWAM"/>
<dbReference type="GO" id="GO:0004523">
    <property type="term" value="F:RNA-DNA hybrid ribonuclease activity"/>
    <property type="evidence" value="ECO:0007669"/>
    <property type="project" value="InterPro"/>
</dbReference>
<evidence type="ECO:0000313" key="2">
    <source>
        <dbReference type="EMBL" id="EOY30590.1"/>
    </source>
</evidence>
<evidence type="ECO:0000313" key="3">
    <source>
        <dbReference type="Proteomes" id="UP000026915"/>
    </source>
</evidence>
<dbReference type="CDD" id="cd06222">
    <property type="entry name" value="RNase_H_like"/>
    <property type="match status" value="1"/>
</dbReference>
<dbReference type="InterPro" id="IPR053151">
    <property type="entry name" value="RNase_H-like"/>
</dbReference>
<dbReference type="Proteomes" id="UP000026915">
    <property type="component" value="Chromosome 9"/>
</dbReference>
<dbReference type="eggNOG" id="KOG1075">
    <property type="taxonomic scope" value="Eukaryota"/>
</dbReference>
<dbReference type="EMBL" id="CM001887">
    <property type="protein sequence ID" value="EOY30590.1"/>
    <property type="molecule type" value="Genomic_DNA"/>
</dbReference>